<keyword evidence="1" id="KW-0732">Signal</keyword>
<dbReference type="Proteomes" id="UP000191612">
    <property type="component" value="Unassembled WGS sequence"/>
</dbReference>
<evidence type="ECO:0000313" key="3">
    <source>
        <dbReference type="Proteomes" id="UP000191612"/>
    </source>
</evidence>
<organism evidence="2 3">
    <name type="scientific">Penicillium solitum</name>
    <dbReference type="NCBI Taxonomy" id="60172"/>
    <lineage>
        <taxon>Eukaryota</taxon>
        <taxon>Fungi</taxon>
        <taxon>Dikarya</taxon>
        <taxon>Ascomycota</taxon>
        <taxon>Pezizomycotina</taxon>
        <taxon>Eurotiomycetes</taxon>
        <taxon>Eurotiomycetidae</taxon>
        <taxon>Eurotiales</taxon>
        <taxon>Aspergillaceae</taxon>
        <taxon>Penicillium</taxon>
    </lineage>
</organism>
<sequence>MKLLAFATTVLGFSSNVVGAASSVPFSSAFECLKLKQVLDNIPVDNIAGLFQSEYCSRGCKLRKSDYEHQLRAISRSVIETESANMGESELSSSWVSWVEHIMDKTYENCMDEQNPDEDVCRDPSRLAGLTKCIKSNFWTETISNPGRVLPMFLGSGCANRVKYLSNPELWDTTLAGYMRNASETCLAE</sequence>
<comment type="caution">
    <text evidence="2">The sequence shown here is derived from an EMBL/GenBank/DDBJ whole genome shotgun (WGS) entry which is preliminary data.</text>
</comment>
<evidence type="ECO:0000256" key="1">
    <source>
        <dbReference type="SAM" id="SignalP"/>
    </source>
</evidence>
<dbReference type="STRING" id="60172.A0A1V6R2K0"/>
<dbReference type="EMBL" id="MDYO01000020">
    <property type="protein sequence ID" value="OQD95446.1"/>
    <property type="molecule type" value="Genomic_DNA"/>
</dbReference>
<name>A0A1V6R2K0_9EURO</name>
<accession>A0A1V6R2K0</accession>
<proteinExistence type="predicted"/>
<keyword evidence="3" id="KW-1185">Reference proteome</keyword>
<reference evidence="3" key="1">
    <citation type="journal article" date="2017" name="Nat. Microbiol.">
        <title>Global analysis of biosynthetic gene clusters reveals vast potential of secondary metabolite production in Penicillium species.</title>
        <authorList>
            <person name="Nielsen J.C."/>
            <person name="Grijseels S."/>
            <person name="Prigent S."/>
            <person name="Ji B."/>
            <person name="Dainat J."/>
            <person name="Nielsen K.F."/>
            <person name="Frisvad J.C."/>
            <person name="Workman M."/>
            <person name="Nielsen J."/>
        </authorList>
    </citation>
    <scope>NUCLEOTIDE SEQUENCE [LARGE SCALE GENOMIC DNA]</scope>
    <source>
        <strain evidence="3">IBT 29525</strain>
    </source>
</reference>
<feature type="signal peptide" evidence="1">
    <location>
        <begin position="1"/>
        <end position="20"/>
    </location>
</feature>
<protein>
    <submittedName>
        <fullName evidence="2">Uncharacterized protein</fullName>
    </submittedName>
</protein>
<feature type="chain" id="PRO_5012573808" evidence="1">
    <location>
        <begin position="21"/>
        <end position="189"/>
    </location>
</feature>
<evidence type="ECO:0000313" key="2">
    <source>
        <dbReference type="EMBL" id="OQD95446.1"/>
    </source>
</evidence>
<dbReference type="AlphaFoldDB" id="A0A1V6R2K0"/>
<gene>
    <name evidence="2" type="ORF">PENSOL_c020G08834</name>
</gene>